<accession>A0ABV8EWX1</accession>
<evidence type="ECO:0000313" key="1">
    <source>
        <dbReference type="EMBL" id="MFC3979675.1"/>
    </source>
</evidence>
<reference evidence="2" key="1">
    <citation type="journal article" date="2019" name="Int. J. Syst. Evol. Microbiol.">
        <title>The Global Catalogue of Microorganisms (GCM) 10K type strain sequencing project: providing services to taxonomists for standard genome sequencing and annotation.</title>
        <authorList>
            <consortium name="The Broad Institute Genomics Platform"/>
            <consortium name="The Broad Institute Genome Sequencing Center for Infectious Disease"/>
            <person name="Wu L."/>
            <person name="Ma J."/>
        </authorList>
    </citation>
    <scope>NUCLEOTIDE SEQUENCE [LARGE SCALE GENOMIC DNA]</scope>
    <source>
        <strain evidence="2">TBRC 7912</strain>
    </source>
</reference>
<feature type="non-terminal residue" evidence="1">
    <location>
        <position position="94"/>
    </location>
</feature>
<dbReference type="Proteomes" id="UP001595698">
    <property type="component" value="Unassembled WGS sequence"/>
</dbReference>
<keyword evidence="2" id="KW-1185">Reference proteome</keyword>
<evidence type="ECO:0000313" key="2">
    <source>
        <dbReference type="Proteomes" id="UP001595698"/>
    </source>
</evidence>
<organism evidence="1 2">
    <name type="scientific">Streptosporangium jomthongense</name>
    <dbReference type="NCBI Taxonomy" id="1193683"/>
    <lineage>
        <taxon>Bacteria</taxon>
        <taxon>Bacillati</taxon>
        <taxon>Actinomycetota</taxon>
        <taxon>Actinomycetes</taxon>
        <taxon>Streptosporangiales</taxon>
        <taxon>Streptosporangiaceae</taxon>
        <taxon>Streptosporangium</taxon>
    </lineage>
</organism>
<sequence>MTDQSSGLGYTWASMARAQALSLAVDAAAIGEALARPTGDGPGSLAALAHTLTHRSTAALRQAVIAERLSGTSWSTIGAALGGISKQAASERYQ</sequence>
<gene>
    <name evidence="1" type="ORF">ACFOYY_06075</name>
</gene>
<name>A0ABV8EWX1_9ACTN</name>
<proteinExistence type="predicted"/>
<dbReference type="RefSeq" id="WP_386188495.1">
    <property type="nucleotide sequence ID" value="NZ_JBHSBC010000004.1"/>
</dbReference>
<comment type="caution">
    <text evidence="1">The sequence shown here is derived from an EMBL/GenBank/DDBJ whole genome shotgun (WGS) entry which is preliminary data.</text>
</comment>
<dbReference type="EMBL" id="JBHSBC010000004">
    <property type="protein sequence ID" value="MFC3979675.1"/>
    <property type="molecule type" value="Genomic_DNA"/>
</dbReference>
<protein>
    <submittedName>
        <fullName evidence="1">Uncharacterized protein</fullName>
    </submittedName>
</protein>